<evidence type="ECO:0008006" key="3">
    <source>
        <dbReference type="Google" id="ProtNLM"/>
    </source>
</evidence>
<gene>
    <name evidence="1" type="ordered locus">Aazo_2634</name>
</gene>
<evidence type="ECO:0000313" key="1">
    <source>
        <dbReference type="EMBL" id="ADI64520.1"/>
    </source>
</evidence>
<dbReference type="AlphaFoldDB" id="D7DZN8"/>
<dbReference type="STRING" id="551115.Aazo_2634"/>
<accession>D7DZN8</accession>
<organism evidence="1 2">
    <name type="scientific">Nostoc azollae (strain 0708)</name>
    <name type="common">Anabaena azollae (strain 0708)</name>
    <dbReference type="NCBI Taxonomy" id="551115"/>
    <lineage>
        <taxon>Bacteria</taxon>
        <taxon>Bacillati</taxon>
        <taxon>Cyanobacteriota</taxon>
        <taxon>Cyanophyceae</taxon>
        <taxon>Nostocales</taxon>
        <taxon>Nostocaceae</taxon>
        <taxon>Trichormus</taxon>
    </lineage>
</organism>
<dbReference type="Proteomes" id="UP000001511">
    <property type="component" value="Chromosome"/>
</dbReference>
<sequence>MQIDTNRLSWFDVSNDVKELLILATQTWDNTEASDSYIQQALAKTEENTGVLVAAYRYFYYKNNYVLALTTAEKITAKIKKEENLPDNWQALLPILVQRHQEPQIRFFLNAYAASGLVLAKLGKIEQAKEISARIKGIDDKNNFGAGILLDILTRPPEEDD</sequence>
<keyword evidence="2" id="KW-1185">Reference proteome</keyword>
<reference evidence="1 2" key="1">
    <citation type="journal article" date="2010" name="PLoS ONE">
        <title>Genome erosion in a nitrogen-fixing vertically transmitted endosymbiotic multicellular cyanobacterium.</title>
        <authorList>
            <person name="Ran L."/>
            <person name="Larsson J."/>
            <person name="Vigil-Stenman T."/>
            <person name="Nylander J.A."/>
            <person name="Ininbergs K."/>
            <person name="Zheng W.W."/>
            <person name="Lapidus A."/>
            <person name="Lowry S."/>
            <person name="Haselkorn R."/>
            <person name="Bergman B."/>
        </authorList>
    </citation>
    <scope>NUCLEOTIDE SEQUENCE [LARGE SCALE GENOMIC DNA]</scope>
    <source>
        <strain evidence="1 2">0708</strain>
    </source>
</reference>
<dbReference type="KEGG" id="naz:Aazo_2634"/>
<evidence type="ECO:0000313" key="2">
    <source>
        <dbReference type="Proteomes" id="UP000001511"/>
    </source>
</evidence>
<dbReference type="EMBL" id="CP002059">
    <property type="protein sequence ID" value="ADI64520.1"/>
    <property type="molecule type" value="Genomic_DNA"/>
</dbReference>
<proteinExistence type="predicted"/>
<name>D7DZN8_NOSA0</name>
<protein>
    <recommendedName>
        <fullName evidence="3">TPR repeat-containing protein</fullName>
    </recommendedName>
</protein>
<dbReference type="RefSeq" id="WP_013191536.1">
    <property type="nucleotide sequence ID" value="NC_014248.1"/>
</dbReference>
<dbReference type="eggNOG" id="COG0457">
    <property type="taxonomic scope" value="Bacteria"/>
</dbReference>
<dbReference type="OrthoDB" id="511267at2"/>
<dbReference type="HOGENOM" id="CLU_114962_0_0_3"/>